<sequence length="392" mass="43515">MPPAKNQDFVPNEDLRYFIAATTANLRNQLREADLNTAGLKYDLYKRLIINGHRLYNDDREDDSSEDDDSEDDDSDHDDAETDDDGPNNPPSGNQRGRKRTRDDDGDDIDQPPARRSRGLTEMPVEMNVNIIDNLDAGGVFNLVSAAPRQFLLGGIDAFLLEARNQRNNGTNTRVSLLEWVAQRAANEVEFRTSNRGLIQRVVRAYVETYPNQGSLPEGRVENMLGLLREVGVNPALGQAVRQGQLEVVHLLILMGEDVNQGVNNVQPLELAATLETAHIPNMKALQIIFALIAGGADTTNNRLDYTAAQASTAFPFVGVAEAAMDALTLLFGWDQLNVELGPANWPPIMNPRGLTIRQFLADERSPFDDRSILALILIMTRGTTYPNFRSY</sequence>
<evidence type="ECO:0000313" key="2">
    <source>
        <dbReference type="EMBL" id="KAK2598279.1"/>
    </source>
</evidence>
<feature type="compositionally biased region" description="Acidic residues" evidence="1">
    <location>
        <begin position="59"/>
        <end position="86"/>
    </location>
</feature>
<evidence type="ECO:0008006" key="4">
    <source>
        <dbReference type="Google" id="ProtNLM"/>
    </source>
</evidence>
<dbReference type="Proteomes" id="UP001265746">
    <property type="component" value="Unassembled WGS sequence"/>
</dbReference>
<gene>
    <name evidence="2" type="ORF">N8I77_011702</name>
</gene>
<feature type="region of interest" description="Disordered" evidence="1">
    <location>
        <begin position="57"/>
        <end position="122"/>
    </location>
</feature>
<comment type="caution">
    <text evidence="2">The sequence shown here is derived from an EMBL/GenBank/DDBJ whole genome shotgun (WGS) entry which is preliminary data.</text>
</comment>
<name>A0AAD9S4P3_PHOAM</name>
<evidence type="ECO:0000313" key="3">
    <source>
        <dbReference type="Proteomes" id="UP001265746"/>
    </source>
</evidence>
<accession>A0AAD9S4P3</accession>
<protein>
    <recommendedName>
        <fullName evidence="4">SAP domain-containing protein</fullName>
    </recommendedName>
</protein>
<keyword evidence="3" id="KW-1185">Reference proteome</keyword>
<proteinExistence type="predicted"/>
<reference evidence="2" key="1">
    <citation type="submission" date="2023-06" db="EMBL/GenBank/DDBJ databases">
        <authorList>
            <person name="Noh H."/>
        </authorList>
    </citation>
    <scope>NUCLEOTIDE SEQUENCE</scope>
    <source>
        <strain evidence="2">DUCC20226</strain>
    </source>
</reference>
<evidence type="ECO:0000256" key="1">
    <source>
        <dbReference type="SAM" id="MobiDB-lite"/>
    </source>
</evidence>
<dbReference type="AlphaFoldDB" id="A0AAD9S4P3"/>
<dbReference type="EMBL" id="JAUJFL010000008">
    <property type="protein sequence ID" value="KAK2598279.1"/>
    <property type="molecule type" value="Genomic_DNA"/>
</dbReference>
<organism evidence="2 3">
    <name type="scientific">Phomopsis amygdali</name>
    <name type="common">Fusicoccum amygdali</name>
    <dbReference type="NCBI Taxonomy" id="1214568"/>
    <lineage>
        <taxon>Eukaryota</taxon>
        <taxon>Fungi</taxon>
        <taxon>Dikarya</taxon>
        <taxon>Ascomycota</taxon>
        <taxon>Pezizomycotina</taxon>
        <taxon>Sordariomycetes</taxon>
        <taxon>Sordariomycetidae</taxon>
        <taxon>Diaporthales</taxon>
        <taxon>Diaporthaceae</taxon>
        <taxon>Diaporthe</taxon>
    </lineage>
</organism>